<evidence type="ECO:0000256" key="1">
    <source>
        <dbReference type="SAM" id="MobiDB-lite"/>
    </source>
</evidence>
<accession>A0A8H7IM54</accession>
<dbReference type="AlphaFoldDB" id="A0A8H7IM54"/>
<evidence type="ECO:0000313" key="3">
    <source>
        <dbReference type="Proteomes" id="UP000614334"/>
    </source>
</evidence>
<name>A0A8H7IM54_9AGAM</name>
<proteinExistence type="predicted"/>
<feature type="compositionally biased region" description="Polar residues" evidence="1">
    <location>
        <begin position="47"/>
        <end position="56"/>
    </location>
</feature>
<evidence type="ECO:0000313" key="2">
    <source>
        <dbReference type="EMBL" id="KAF8760980.1"/>
    </source>
</evidence>
<reference evidence="2" key="1">
    <citation type="submission" date="2020-09" db="EMBL/GenBank/DDBJ databases">
        <title>Comparative genome analyses of four rice-infecting Rhizoctonia solani isolates reveal extensive enrichment of homogalacturonan modification genes.</title>
        <authorList>
            <person name="Lee D.-Y."/>
            <person name="Jeon J."/>
            <person name="Kim K.-T."/>
            <person name="Cheong K."/>
            <person name="Song H."/>
            <person name="Choi G."/>
            <person name="Ko J."/>
            <person name="Opiyo S.O."/>
            <person name="Zuo S."/>
            <person name="Madhav S."/>
            <person name="Lee Y.-H."/>
            <person name="Wang G.-L."/>
        </authorList>
    </citation>
    <scope>NUCLEOTIDE SEQUENCE</scope>
    <source>
        <strain evidence="2">AG1-IA B2</strain>
    </source>
</reference>
<dbReference type="Proteomes" id="UP000614334">
    <property type="component" value="Unassembled WGS sequence"/>
</dbReference>
<organism evidence="2 3">
    <name type="scientific">Rhizoctonia solani</name>
    <dbReference type="NCBI Taxonomy" id="456999"/>
    <lineage>
        <taxon>Eukaryota</taxon>
        <taxon>Fungi</taxon>
        <taxon>Dikarya</taxon>
        <taxon>Basidiomycota</taxon>
        <taxon>Agaricomycotina</taxon>
        <taxon>Agaricomycetes</taxon>
        <taxon>Cantharellales</taxon>
        <taxon>Ceratobasidiaceae</taxon>
        <taxon>Rhizoctonia</taxon>
    </lineage>
</organism>
<dbReference type="EMBL" id="JACYCF010000001">
    <property type="protein sequence ID" value="KAF8760980.1"/>
    <property type="molecule type" value="Genomic_DNA"/>
</dbReference>
<protein>
    <submittedName>
        <fullName evidence="2">Uncharacterized protein</fullName>
    </submittedName>
</protein>
<comment type="caution">
    <text evidence="2">The sequence shown here is derived from an EMBL/GenBank/DDBJ whole genome shotgun (WGS) entry which is preliminary data.</text>
</comment>
<feature type="compositionally biased region" description="Polar residues" evidence="1">
    <location>
        <begin position="20"/>
        <end position="35"/>
    </location>
</feature>
<feature type="region of interest" description="Disordered" evidence="1">
    <location>
        <begin position="13"/>
        <end position="56"/>
    </location>
</feature>
<sequence>MSLLASFLEEIMNDPPSNLAGEQNTPGATYSTRRANSVGLDEGGQEGSTSEQDVTDSTSEAIRLGLAFAESSMDHHSIDGTIRDNVRRFVGLEPEYQLTELFVVTIALAGARTGNSTATLDFSHSHVFSNHMRDNSAIWKIPEEILANNPQWMQFCSLIRIRLTTIRSQIKERHLFDAYTKGLDINQVMYKIAPNSAAISEAHKARWAWISLSIEEFNTAVESGEYQKEEFWVYIERHLAATKKAIWGNPRLKSDTQRYERFTQLFVVALSKHNLKYPIRRITRGRISSRPAWQAVIEESIGMGREIYATMEKDTEVDEEEGSN</sequence>
<gene>
    <name evidence="2" type="ORF">RHS01_00247</name>
</gene>